<dbReference type="EMBL" id="JAMPLM010000026">
    <property type="protein sequence ID" value="MEP1061037.1"/>
    <property type="molecule type" value="Genomic_DNA"/>
</dbReference>
<keyword evidence="2" id="KW-1185">Reference proteome</keyword>
<evidence type="ECO:0000313" key="2">
    <source>
        <dbReference type="Proteomes" id="UP001476950"/>
    </source>
</evidence>
<accession>A0ABV0KPG5</accession>
<evidence type="ECO:0000313" key="1">
    <source>
        <dbReference type="EMBL" id="MEP1061037.1"/>
    </source>
</evidence>
<gene>
    <name evidence="1" type="ORF">NDI38_21635</name>
</gene>
<organism evidence="1 2">
    <name type="scientific">Stenomitos frigidus AS-A4</name>
    <dbReference type="NCBI Taxonomy" id="2933935"/>
    <lineage>
        <taxon>Bacteria</taxon>
        <taxon>Bacillati</taxon>
        <taxon>Cyanobacteriota</taxon>
        <taxon>Cyanophyceae</taxon>
        <taxon>Leptolyngbyales</taxon>
        <taxon>Leptolyngbyaceae</taxon>
        <taxon>Stenomitos</taxon>
    </lineage>
</organism>
<dbReference type="RefSeq" id="WP_190449783.1">
    <property type="nucleotide sequence ID" value="NZ_JAMPLM010000026.1"/>
</dbReference>
<comment type="caution">
    <text evidence="1">The sequence shown here is derived from an EMBL/GenBank/DDBJ whole genome shotgun (WGS) entry which is preliminary data.</text>
</comment>
<protein>
    <submittedName>
        <fullName evidence="1">Uncharacterized protein</fullName>
    </submittedName>
</protein>
<sequence>MAIFTVRARVIPSERSASRKTKGEVFAHASETVKQETWESAVIVSDLIETLRVEVAAHSDFEVWKRSGKLANKELKQLWNDHRANAPYEDLPERLARSAWLTTRSIYDSWFALRESLQIRVDWLKRWLDIAKSDVELLQVCGCELEQMKAKAHEILEVVKAEFEADQSKQTVNAVGQKVFVNAG</sequence>
<reference evidence="1 2" key="1">
    <citation type="submission" date="2022-04" db="EMBL/GenBank/DDBJ databases">
        <title>Positive selection, recombination, and allopatry shape intraspecific diversity of widespread and dominant cyanobacteria.</title>
        <authorList>
            <person name="Wei J."/>
            <person name="Shu W."/>
            <person name="Hu C."/>
        </authorList>
    </citation>
    <scope>NUCLEOTIDE SEQUENCE [LARGE SCALE GENOMIC DNA]</scope>
    <source>
        <strain evidence="1 2">AS-A4</strain>
    </source>
</reference>
<name>A0ABV0KPG5_9CYAN</name>
<dbReference type="Proteomes" id="UP001476950">
    <property type="component" value="Unassembled WGS sequence"/>
</dbReference>
<proteinExistence type="predicted"/>